<dbReference type="RefSeq" id="WP_040743952.1">
    <property type="nucleotide sequence ID" value="NZ_JACHIT010000001.1"/>
</dbReference>
<dbReference type="Proteomes" id="UP000540412">
    <property type="component" value="Unassembled WGS sequence"/>
</dbReference>
<dbReference type="EMBL" id="JACHIT010000001">
    <property type="protein sequence ID" value="MBB5915273.1"/>
    <property type="molecule type" value="Genomic_DNA"/>
</dbReference>
<proteinExistence type="predicted"/>
<protein>
    <submittedName>
        <fullName evidence="1">Uncharacterized protein</fullName>
    </submittedName>
</protein>
<evidence type="ECO:0000313" key="1">
    <source>
        <dbReference type="EMBL" id="MBB5915273.1"/>
    </source>
</evidence>
<reference evidence="1 2" key="1">
    <citation type="submission" date="2020-08" db="EMBL/GenBank/DDBJ databases">
        <title>Sequencing the genomes of 1000 actinobacteria strains.</title>
        <authorList>
            <person name="Klenk H.-P."/>
        </authorList>
    </citation>
    <scope>NUCLEOTIDE SEQUENCE [LARGE SCALE GENOMIC DNA]</scope>
    <source>
        <strain evidence="1 2">DSM 43582</strain>
    </source>
</reference>
<sequence>MPAQIVYTTVAAAGGGYRPRCTPIPVEAIGGVVALLAIRPPMPRVMFGAVAQFDECEEDDVPDGYVPVRVGGSRGRVIAAPMHRLRPVR</sequence>
<dbReference type="AlphaFoldDB" id="A0A7W9UJB4"/>
<gene>
    <name evidence="1" type="ORF">BJY24_004140</name>
</gene>
<comment type="caution">
    <text evidence="1">The sequence shown here is derived from an EMBL/GenBank/DDBJ whole genome shotgun (WGS) entry which is preliminary data.</text>
</comment>
<keyword evidence="2" id="KW-1185">Reference proteome</keyword>
<organism evidence="1 2">
    <name type="scientific">Nocardia transvalensis</name>
    <dbReference type="NCBI Taxonomy" id="37333"/>
    <lineage>
        <taxon>Bacteria</taxon>
        <taxon>Bacillati</taxon>
        <taxon>Actinomycetota</taxon>
        <taxon>Actinomycetes</taxon>
        <taxon>Mycobacteriales</taxon>
        <taxon>Nocardiaceae</taxon>
        <taxon>Nocardia</taxon>
    </lineage>
</organism>
<name>A0A7W9UJB4_9NOCA</name>
<evidence type="ECO:0000313" key="2">
    <source>
        <dbReference type="Proteomes" id="UP000540412"/>
    </source>
</evidence>
<accession>A0A7W9UJB4</accession>